<dbReference type="EMBL" id="MT774410">
    <property type="protein sequence ID" value="QOR57804.1"/>
    <property type="molecule type" value="Genomic_DNA"/>
</dbReference>
<proteinExistence type="predicted"/>
<dbReference type="InterPro" id="IPR025584">
    <property type="entry name" value="Cthe_2159"/>
</dbReference>
<reference evidence="1 2" key="1">
    <citation type="submission" date="2020-07" db="EMBL/GenBank/DDBJ databases">
        <title>Taxonomic proposal: Crassvirales, a new order of highly abundant and diverse bacterial viruses.</title>
        <authorList>
            <person name="Shkoporov A.N."/>
            <person name="Stockdale S.R."/>
            <person name="Guerin E."/>
            <person name="Ross R.P."/>
            <person name="Hill C."/>
        </authorList>
    </citation>
    <scope>NUCLEOTIDE SEQUENCE [LARGE SCALE GENOMIC DNA]</scope>
</reference>
<dbReference type="Proteomes" id="UP000594103">
    <property type="component" value="Segment"/>
</dbReference>
<evidence type="ECO:0000313" key="1">
    <source>
        <dbReference type="EMBL" id="QOR57804.1"/>
    </source>
</evidence>
<accession>A0A7M1RUI8</accession>
<keyword evidence="2" id="KW-1185">Reference proteome</keyword>
<sequence length="597" mass="64257">MNKLSINQYINKKTGDSISATEWNAVFSQIQDKINEIIDHSGTTDKNTELYINGELHTENKIVLESAKQYVIKGVLYGELVINAELLTAPTDNTYITFDGVTIVSDTDCAIMYKTPEQNKGYKDLVITLTKDSQNFIVANKSADRVDNQPGAIYSMNNMVVQGEGYLALHNKGGHGLRATELKVAGPHIYADVIHDAVHAGKYLEIDNCIIYCENTHDVFGTGTSGKLYALDADIHVVNIDGIMLNCGTNGFYTNTVKANNELTVRNVTLLSAIDESNFEQIFGVAPTPTVTVFATEEDYNANNGQAVDVSADTISITSPYVKVSGFLQKPISYNPAVAVDLNVYLNGAYIKTTGNVPSINYIPANGKVKVTASKDTVNAIYNTFAEETTPELTESDGIKSENNIRIEAKNGSILYVTSAIGDGIDGGEVKITDTKGSVVVTNCGLRGIKGNAIVVGPNANIVKSVITPIADVTDEEGYYVNPEDLENYSDMLGIAVCKHNCKKGESVVSAGNAKNTGIADIYCRNGKATKGVFGTTNTELKGVLVCGSVAAVIGINFNNAQHIYYNRALTDNITKDCGITEAEYIAVPYEKTPITA</sequence>
<dbReference type="GeneID" id="65131969"/>
<dbReference type="RefSeq" id="YP_010113444.1">
    <property type="nucleotide sequence ID" value="NC_055903.1"/>
</dbReference>
<protein>
    <submittedName>
        <fullName evidence="1">Uncharacterized protein</fullName>
    </submittedName>
</protein>
<dbReference type="KEGG" id="vg:65131969"/>
<evidence type="ECO:0000313" key="2">
    <source>
        <dbReference type="Proteomes" id="UP000594103"/>
    </source>
</evidence>
<name>A0A7M1RUI8_9CAUD</name>
<organism evidence="1 2">
    <name type="scientific">uncultured phage cr272_1</name>
    <dbReference type="NCBI Taxonomy" id="2772094"/>
    <lineage>
        <taxon>Viruses</taxon>
        <taxon>Duplodnaviria</taxon>
        <taxon>Heunggongvirae</taxon>
        <taxon>Uroviricota</taxon>
        <taxon>Caudoviricetes</taxon>
        <taxon>Crassvirales</taxon>
        <taxon>Suoliviridae</taxon>
        <taxon>Oafivirinae</taxon>
        <taxon>Buhlduvirus</taxon>
        <taxon>Buhlduvirus porcinus</taxon>
    </lineage>
</organism>
<dbReference type="Pfam" id="PF14262">
    <property type="entry name" value="Cthe_2159"/>
    <property type="match status" value="1"/>
</dbReference>